<feature type="region of interest" description="Disordered" evidence="6">
    <location>
        <begin position="319"/>
        <end position="347"/>
    </location>
</feature>
<reference evidence="8" key="3">
    <citation type="submission" date="2015-04" db="UniProtKB">
        <authorList>
            <consortium name="EnsemblPlants"/>
        </authorList>
    </citation>
    <scope>IDENTIFICATION</scope>
</reference>
<evidence type="ECO:0000259" key="7">
    <source>
        <dbReference type="PROSITE" id="PS50171"/>
    </source>
</evidence>
<sequence length="518" mass="56368">MELPRRGQSSQPPDGDDDGGGGGRRFPDSTPPNGREPSPAPAPPPARGDDVVAAALWRQKEELLWELHKVTVRREMLLCDLFETERAMASRFAAARHHPPGAPVTTTPPPPPPPPVQWRQRDVLPAGRDYAWRGAPRSGEQETPWWRRSPSAVGTPVYPHVERSPSSPLSRGKPADDGERQEHGGSSGSPAISPPVLPAPNVEQSTPFSGKESAAAASVVGIGANADAKQELLGHGVTPGGEHVVRPKKEEGEIAVDGHATQLMGESTVRKSSDEHPKPKPVESITRGLSDERVLQQCQDKLADQEIAASDEQKRVVLNDELTPESRSSGVKRQLATETSPAKKPRSLENYNGPVSFLNCGVCNVKLTSPQELIAHRASLLHRSNLAPLQSGNKDTTGMSTTMNTEAVKHQAEKKIEKPHSSEWNNSSAYNYQGKSTSESGFHSQKQLHLGGRNEEEACRRASATDREDAADLGRKNSRVYICEICDVRCHSEKVMESHLSGKRHRENILRCSNFVAV</sequence>
<evidence type="ECO:0000256" key="4">
    <source>
        <dbReference type="ARBA" id="ARBA00022833"/>
    </source>
</evidence>
<dbReference type="PANTHER" id="PTHR47487:SF11">
    <property type="entry name" value="OS09G0421800 PROTEIN"/>
    <property type="match status" value="1"/>
</dbReference>
<keyword evidence="9" id="KW-1185">Reference proteome</keyword>
<keyword evidence="2" id="KW-0479">Metal-binding</keyword>
<feature type="compositionally biased region" description="Basic and acidic residues" evidence="6">
    <location>
        <begin position="173"/>
        <end position="183"/>
    </location>
</feature>
<feature type="compositionally biased region" description="Basic and acidic residues" evidence="6">
    <location>
        <begin position="452"/>
        <end position="471"/>
    </location>
</feature>
<dbReference type="PANTHER" id="PTHR47487">
    <property type="entry name" value="OS06G0651300 PROTEIN-RELATED"/>
    <property type="match status" value="1"/>
</dbReference>
<reference evidence="9" key="2">
    <citation type="submission" date="2013-12" db="EMBL/GenBank/DDBJ databases">
        <authorList>
            <person name="Yu Y."/>
            <person name="Lee S."/>
            <person name="de Baynast K."/>
            <person name="Wissotski M."/>
            <person name="Liu L."/>
            <person name="Talag J."/>
            <person name="Goicoechea J."/>
            <person name="Angelova A."/>
            <person name="Jetty R."/>
            <person name="Kudrna D."/>
            <person name="Golser W."/>
            <person name="Rivera L."/>
            <person name="Zhang J."/>
            <person name="Wing R."/>
        </authorList>
    </citation>
    <scope>NUCLEOTIDE SEQUENCE</scope>
</reference>
<dbReference type="EnsemblPlants" id="LPERR09G07470.1">
    <property type="protein sequence ID" value="LPERR09G07470.1"/>
    <property type="gene ID" value="LPERR09G07470"/>
</dbReference>
<dbReference type="Gene3D" id="3.30.160.60">
    <property type="entry name" value="Classic Zinc Finger"/>
    <property type="match status" value="1"/>
</dbReference>
<dbReference type="InterPro" id="IPR003604">
    <property type="entry name" value="Matrin/U1-like-C_Znf_C2H2"/>
</dbReference>
<feature type="compositionally biased region" description="Pro residues" evidence="6">
    <location>
        <begin position="100"/>
        <end position="116"/>
    </location>
</feature>
<feature type="domain" description="Matrin-type" evidence="7">
    <location>
        <begin position="481"/>
        <end position="511"/>
    </location>
</feature>
<feature type="region of interest" description="Disordered" evidence="6">
    <location>
        <begin position="1"/>
        <end position="50"/>
    </location>
</feature>
<dbReference type="STRING" id="77586.A0A0D9XDU7"/>
<organism evidence="8 9">
    <name type="scientific">Leersia perrieri</name>
    <dbReference type="NCBI Taxonomy" id="77586"/>
    <lineage>
        <taxon>Eukaryota</taxon>
        <taxon>Viridiplantae</taxon>
        <taxon>Streptophyta</taxon>
        <taxon>Embryophyta</taxon>
        <taxon>Tracheophyta</taxon>
        <taxon>Spermatophyta</taxon>
        <taxon>Magnoliopsida</taxon>
        <taxon>Liliopsida</taxon>
        <taxon>Poales</taxon>
        <taxon>Poaceae</taxon>
        <taxon>BOP clade</taxon>
        <taxon>Oryzoideae</taxon>
        <taxon>Oryzeae</taxon>
        <taxon>Oryzinae</taxon>
        <taxon>Leersia</taxon>
    </lineage>
</organism>
<reference evidence="8 9" key="1">
    <citation type="submission" date="2012-08" db="EMBL/GenBank/DDBJ databases">
        <title>Oryza genome evolution.</title>
        <authorList>
            <person name="Wing R.A."/>
        </authorList>
    </citation>
    <scope>NUCLEOTIDE SEQUENCE</scope>
</reference>
<feature type="region of interest" description="Disordered" evidence="6">
    <location>
        <begin position="415"/>
        <end position="471"/>
    </location>
</feature>
<dbReference type="GO" id="GO:0003676">
    <property type="term" value="F:nucleic acid binding"/>
    <property type="evidence" value="ECO:0007669"/>
    <property type="project" value="InterPro"/>
</dbReference>
<dbReference type="SUPFAM" id="SSF57667">
    <property type="entry name" value="beta-beta-alpha zinc fingers"/>
    <property type="match status" value="2"/>
</dbReference>
<keyword evidence="3" id="KW-0863">Zinc-finger</keyword>
<evidence type="ECO:0000313" key="9">
    <source>
        <dbReference type="Proteomes" id="UP000032180"/>
    </source>
</evidence>
<dbReference type="AlphaFoldDB" id="A0A0D9XDU7"/>
<evidence type="ECO:0000256" key="6">
    <source>
        <dbReference type="SAM" id="MobiDB-lite"/>
    </source>
</evidence>
<dbReference type="PROSITE" id="PS00028">
    <property type="entry name" value="ZINC_FINGER_C2H2_1"/>
    <property type="match status" value="1"/>
</dbReference>
<dbReference type="GO" id="GO:0008270">
    <property type="term" value="F:zinc ion binding"/>
    <property type="evidence" value="ECO:0007669"/>
    <property type="project" value="UniProtKB-KW"/>
</dbReference>
<evidence type="ECO:0000256" key="3">
    <source>
        <dbReference type="ARBA" id="ARBA00022771"/>
    </source>
</evidence>
<evidence type="ECO:0000256" key="2">
    <source>
        <dbReference type="ARBA" id="ARBA00022723"/>
    </source>
</evidence>
<proteinExistence type="predicted"/>
<dbReference type="PROSITE" id="PS50171">
    <property type="entry name" value="ZF_MATRIN"/>
    <property type="match status" value="1"/>
</dbReference>
<dbReference type="SMART" id="SM00355">
    <property type="entry name" value="ZnF_C2H2"/>
    <property type="match status" value="2"/>
</dbReference>
<dbReference type="InterPro" id="IPR036236">
    <property type="entry name" value="Znf_C2H2_sf"/>
</dbReference>
<comment type="subcellular location">
    <subcellularLocation>
        <location evidence="1">Nucleus</location>
    </subcellularLocation>
</comment>
<dbReference type="Gramene" id="LPERR09G07470.1">
    <property type="protein sequence ID" value="LPERR09G07470.1"/>
    <property type="gene ID" value="LPERR09G07470"/>
</dbReference>
<dbReference type="Proteomes" id="UP000032180">
    <property type="component" value="Chromosome 9"/>
</dbReference>
<dbReference type="HOGENOM" id="CLU_034508_0_0_1"/>
<evidence type="ECO:0000256" key="1">
    <source>
        <dbReference type="ARBA" id="ARBA00004123"/>
    </source>
</evidence>
<dbReference type="eggNOG" id="ENOG502SBP8">
    <property type="taxonomic scope" value="Eukaryota"/>
</dbReference>
<keyword evidence="4" id="KW-0862">Zinc</keyword>
<dbReference type="InterPro" id="IPR013087">
    <property type="entry name" value="Znf_C2H2_type"/>
</dbReference>
<keyword evidence="5" id="KW-0539">Nucleus</keyword>
<dbReference type="Pfam" id="PF12874">
    <property type="entry name" value="zf-met"/>
    <property type="match status" value="2"/>
</dbReference>
<feature type="region of interest" description="Disordered" evidence="6">
    <location>
        <begin position="130"/>
        <end position="210"/>
    </location>
</feature>
<dbReference type="GO" id="GO:0005634">
    <property type="term" value="C:nucleus"/>
    <property type="evidence" value="ECO:0007669"/>
    <property type="project" value="UniProtKB-SubCell"/>
</dbReference>
<evidence type="ECO:0000313" key="8">
    <source>
        <dbReference type="EnsemblPlants" id="LPERR09G07470.1"/>
    </source>
</evidence>
<accession>A0A0D9XDU7</accession>
<dbReference type="SMART" id="SM00451">
    <property type="entry name" value="ZnF_U1"/>
    <property type="match status" value="2"/>
</dbReference>
<protein>
    <recommendedName>
        <fullName evidence="7">Matrin-type domain-containing protein</fullName>
    </recommendedName>
</protein>
<feature type="region of interest" description="Disordered" evidence="6">
    <location>
        <begin position="93"/>
        <end position="116"/>
    </location>
</feature>
<feature type="compositionally biased region" description="Polar residues" evidence="6">
    <location>
        <begin position="325"/>
        <end position="340"/>
    </location>
</feature>
<dbReference type="InterPro" id="IPR000690">
    <property type="entry name" value="Matrin/U1-C_Znf_C2H2"/>
</dbReference>
<feature type="compositionally biased region" description="Polar residues" evidence="6">
    <location>
        <begin position="422"/>
        <end position="447"/>
    </location>
</feature>
<evidence type="ECO:0000256" key="5">
    <source>
        <dbReference type="ARBA" id="ARBA00023242"/>
    </source>
</evidence>
<name>A0A0D9XDU7_9ORYZ</name>